<dbReference type="GO" id="GO:0016811">
    <property type="term" value="F:hydrolase activity, acting on carbon-nitrogen (but not peptide) bonds, in linear amides"/>
    <property type="evidence" value="ECO:0007669"/>
    <property type="project" value="InterPro"/>
</dbReference>
<gene>
    <name evidence="8" type="ORF">FIV46_00795</name>
</gene>
<dbReference type="InterPro" id="IPR002692">
    <property type="entry name" value="S45"/>
</dbReference>
<keyword evidence="3" id="KW-0378">Hydrolase</keyword>
<feature type="chain" id="PRO_5021465769" evidence="7">
    <location>
        <begin position="24"/>
        <end position="828"/>
    </location>
</feature>
<dbReference type="InterPro" id="IPR043146">
    <property type="entry name" value="Penicillin_amidase_N_B-knob"/>
</dbReference>
<evidence type="ECO:0000313" key="8">
    <source>
        <dbReference type="EMBL" id="TPD62651.1"/>
    </source>
</evidence>
<evidence type="ECO:0000256" key="7">
    <source>
        <dbReference type="SAM" id="SignalP"/>
    </source>
</evidence>
<dbReference type="Gene3D" id="1.10.1400.10">
    <property type="match status" value="1"/>
</dbReference>
<dbReference type="PANTHER" id="PTHR34218:SF3">
    <property type="entry name" value="ACYL-HOMOSERINE LACTONE ACYLASE PVDQ"/>
    <property type="match status" value="1"/>
</dbReference>
<dbReference type="Proteomes" id="UP000319148">
    <property type="component" value="Unassembled WGS sequence"/>
</dbReference>
<dbReference type="Gene3D" id="2.30.120.10">
    <property type="match status" value="1"/>
</dbReference>
<accession>A0A501PSF1</accession>
<dbReference type="PIRSF" id="PIRSF001227">
    <property type="entry name" value="Pen_acylase"/>
    <property type="match status" value="1"/>
</dbReference>
<dbReference type="InterPro" id="IPR014395">
    <property type="entry name" value="Pen/GL7ACA/AHL_acylase"/>
</dbReference>
<evidence type="ECO:0000313" key="9">
    <source>
        <dbReference type="Proteomes" id="UP000319148"/>
    </source>
</evidence>
<comment type="similarity">
    <text evidence="1">Belongs to the peptidase S45 family.</text>
</comment>
<protein>
    <submittedName>
        <fullName evidence="8">Penicillin acylase</fullName>
    </submittedName>
</protein>
<dbReference type="Gene3D" id="1.10.439.10">
    <property type="entry name" value="Penicillin Amidohydrolase, domain 1"/>
    <property type="match status" value="1"/>
</dbReference>
<dbReference type="OrthoDB" id="9760084at2"/>
<feature type="binding site" evidence="6">
    <location>
        <position position="354"/>
    </location>
    <ligand>
        <name>Ca(2+)</name>
        <dbReference type="ChEBI" id="CHEBI:29108"/>
    </ligand>
</feature>
<dbReference type="EMBL" id="VFIY01000004">
    <property type="protein sequence ID" value="TPD62651.1"/>
    <property type="molecule type" value="Genomic_DNA"/>
</dbReference>
<dbReference type="GO" id="GO:0017000">
    <property type="term" value="P:antibiotic biosynthetic process"/>
    <property type="evidence" value="ECO:0007669"/>
    <property type="project" value="InterPro"/>
</dbReference>
<feature type="binding site" evidence="6">
    <location>
        <position position="484"/>
    </location>
    <ligand>
        <name>Ca(2+)</name>
        <dbReference type="ChEBI" id="CHEBI:29108"/>
    </ligand>
</feature>
<dbReference type="Gene3D" id="3.60.20.10">
    <property type="entry name" value="Glutamine Phosphoribosylpyrophosphate, subunit 1, domain 1"/>
    <property type="match status" value="1"/>
</dbReference>
<name>A0A501PSF1_9PROT</name>
<dbReference type="InterPro" id="IPR023343">
    <property type="entry name" value="Penicillin_amidase_dom1"/>
</dbReference>
<dbReference type="RefSeq" id="WP_139937901.1">
    <property type="nucleotide sequence ID" value="NZ_JBHSYP010000022.1"/>
</dbReference>
<evidence type="ECO:0000256" key="5">
    <source>
        <dbReference type="PIRSR" id="PIRSR001227-1"/>
    </source>
</evidence>
<dbReference type="Gene3D" id="1.10.287.150">
    <property type="match status" value="1"/>
</dbReference>
<dbReference type="PANTHER" id="PTHR34218">
    <property type="entry name" value="PEPTIDASE S45 PENICILLIN AMIDASE"/>
    <property type="match status" value="1"/>
</dbReference>
<feature type="binding site" evidence="6">
    <location>
        <position position="174"/>
    </location>
    <ligand>
        <name>Ca(2+)</name>
        <dbReference type="ChEBI" id="CHEBI:29108"/>
    </ligand>
</feature>
<evidence type="ECO:0000256" key="3">
    <source>
        <dbReference type="ARBA" id="ARBA00022801"/>
    </source>
</evidence>
<keyword evidence="2 7" id="KW-0732">Signal</keyword>
<feature type="binding site" evidence="6">
    <location>
        <position position="531"/>
    </location>
    <ligand>
        <name>Ca(2+)</name>
        <dbReference type="ChEBI" id="CHEBI:29108"/>
    </ligand>
</feature>
<sequence>MKKILSTVALTVALGAAPVVAHAADSGSVKIIRDGYGVPHIYADETYGLFYGYGYAVAQDRLFQIEMIRRSAMGTVAEVLGPDYLSFDKKIRASYDLRSIKAQVAALPKERRDILDGYAAGMNAWIKEVEKAPEKWLPREYSEYGFTPSKWTAEDVAMVFVGAIAHRFSDFNTELENLAYLNDLIARHGKETGWQIFNQTNWINDPTAPTTVPGRNAGKVAETREMPTYLAGLQGSSKQRLLLDRDGSYFDGTEEEAEAYRAKELAATGLSGPAGYPSASNIWVVGKKKAKGVNGVLLNGPQFGWITPSYVYNVGLHGAGYDLVGNAYFASPAVFFGRNDKISWGSTAGMGDTVDIYAEKLNPANPREYLFDGVYKPMDKRLEVIKVKGGAPVTIEVWSSVHGAVEQMSVAEGVAYTRKRTWEGRELATLMAFVDENTATDWESFMEAAARCAVSVNWYFLDQAGNIGYAIGGHYPERPAGQDPRLPASGTGDMEWQGMKPFSSNAQVYNPDTGYIVNWNNKPSDDWDNADPWYFIWTKADRVNALMRELEAKDKLTVKDVEKVNLAGSFADVNVRFFLPHLERAVASLPDGAPEKRLVRLLADWDKQWTDDDRDGYYDSPANAIMHQWLTLMLEKTLKDDVGDKFFYFYASPGYATEPMTASVNVSPGARVLYNALQGTAAGVPQVYDFFNGEDKDVLIRKALTETRSALSNRFGGDVDQWLLPVARQIFRGYNFYGIPQTTPEHAKAAYINLNRGSENNVVVMTDKGITSKDVVAPGQSGFIAPDGTEDRHFNDQMKLYENFRYKPLPFTEKDVKKAAKSTVVLEY</sequence>
<feature type="binding site" evidence="6">
    <location>
        <position position="352"/>
    </location>
    <ligand>
        <name>Ca(2+)</name>
        <dbReference type="ChEBI" id="CHEBI:29108"/>
    </ligand>
</feature>
<evidence type="ECO:0000256" key="4">
    <source>
        <dbReference type="ARBA" id="ARBA00023145"/>
    </source>
</evidence>
<dbReference type="InterPro" id="IPR029055">
    <property type="entry name" value="Ntn_hydrolases_N"/>
</dbReference>
<comment type="caution">
    <text evidence="8">The sequence shown here is derived from an EMBL/GenBank/DDBJ whole genome shotgun (WGS) entry which is preliminary data.</text>
</comment>
<feature type="binding site" evidence="6">
    <location>
        <position position="355"/>
    </location>
    <ligand>
        <name>Ca(2+)</name>
        <dbReference type="ChEBI" id="CHEBI:29108"/>
    </ligand>
</feature>
<feature type="signal peptide" evidence="7">
    <location>
        <begin position="1"/>
        <end position="23"/>
    </location>
</feature>
<keyword evidence="9" id="KW-1185">Reference proteome</keyword>
<keyword evidence="6" id="KW-0479">Metal-binding</keyword>
<dbReference type="GO" id="GO:0046872">
    <property type="term" value="F:metal ion binding"/>
    <property type="evidence" value="ECO:0007669"/>
    <property type="project" value="UniProtKB-KW"/>
</dbReference>
<organism evidence="8 9">
    <name type="scientific">Emcibacter nanhaiensis</name>
    <dbReference type="NCBI Taxonomy" id="1505037"/>
    <lineage>
        <taxon>Bacteria</taxon>
        <taxon>Pseudomonadati</taxon>
        <taxon>Pseudomonadota</taxon>
        <taxon>Alphaproteobacteria</taxon>
        <taxon>Emcibacterales</taxon>
        <taxon>Emcibacteraceae</taxon>
        <taxon>Emcibacter</taxon>
    </lineage>
</organism>
<reference evidence="9" key="1">
    <citation type="submission" date="2019-06" db="EMBL/GenBank/DDBJ databases">
        <title>The complete genome of Emcibacter congregatus ZYLT.</title>
        <authorList>
            <person name="Zhao Z."/>
        </authorList>
    </citation>
    <scope>NUCLEOTIDE SEQUENCE [LARGE SCALE GENOMIC DNA]</scope>
    <source>
        <strain evidence="9">MCCC 1A06723</strain>
    </source>
</reference>
<dbReference type="SUPFAM" id="SSF56235">
    <property type="entry name" value="N-terminal nucleophile aminohydrolases (Ntn hydrolases)"/>
    <property type="match status" value="1"/>
</dbReference>
<evidence type="ECO:0000256" key="1">
    <source>
        <dbReference type="ARBA" id="ARBA00006586"/>
    </source>
</evidence>
<keyword evidence="6" id="KW-0106">Calcium</keyword>
<proteinExistence type="inferred from homology"/>
<evidence type="ECO:0000256" key="2">
    <source>
        <dbReference type="ARBA" id="ARBA00022729"/>
    </source>
</evidence>
<keyword evidence="4" id="KW-0865">Zymogen</keyword>
<dbReference type="InterPro" id="IPR043147">
    <property type="entry name" value="Penicillin_amidase_A-knob"/>
</dbReference>
<feature type="active site" description="Nucleophile" evidence="5">
    <location>
        <position position="280"/>
    </location>
</feature>
<dbReference type="AlphaFoldDB" id="A0A501PSF1"/>
<comment type="cofactor">
    <cofactor evidence="6">
        <name>Ca(2+)</name>
        <dbReference type="ChEBI" id="CHEBI:29108"/>
    </cofactor>
    <text evidence="6">Binds 1 Ca(2+) ion per dimer.</text>
</comment>
<evidence type="ECO:0000256" key="6">
    <source>
        <dbReference type="PIRSR" id="PIRSR001227-2"/>
    </source>
</evidence>
<dbReference type="Pfam" id="PF01804">
    <property type="entry name" value="Penicil_amidase"/>
    <property type="match status" value="1"/>
</dbReference>